<protein>
    <submittedName>
        <fullName evidence="1">Restriction alleviation protein</fullName>
    </submittedName>
</protein>
<accession>A0A8S5SD55</accession>
<name>A0A8S5SD55_9CAUD</name>
<sequence>MMEDKMLKSCPFCGAEGDINYNYDKKFAPYCINNDCFLNELDHGFETEQEAIEAWNRRTNDDNLY</sequence>
<organism evidence="1">
    <name type="scientific">Siphoviridae sp. ctnpt50</name>
    <dbReference type="NCBI Taxonomy" id="2827941"/>
    <lineage>
        <taxon>Viruses</taxon>
        <taxon>Duplodnaviria</taxon>
        <taxon>Heunggongvirae</taxon>
        <taxon>Uroviricota</taxon>
        <taxon>Caudoviricetes</taxon>
    </lineage>
</organism>
<reference evidence="1" key="1">
    <citation type="journal article" date="2021" name="Proc. Natl. Acad. Sci. U.S.A.">
        <title>A Catalog of Tens of Thousands of Viruses from Human Metagenomes Reveals Hidden Associations with Chronic Diseases.</title>
        <authorList>
            <person name="Tisza M.J."/>
            <person name="Buck C.B."/>
        </authorList>
    </citation>
    <scope>NUCLEOTIDE SEQUENCE</scope>
    <source>
        <strain evidence="1">Ctnpt50</strain>
    </source>
</reference>
<evidence type="ECO:0000313" key="1">
    <source>
        <dbReference type="EMBL" id="DAF48901.1"/>
    </source>
</evidence>
<dbReference type="Pfam" id="PF14354">
    <property type="entry name" value="Lar_restr_allev"/>
    <property type="match status" value="1"/>
</dbReference>
<dbReference type="EMBL" id="BK032577">
    <property type="protein sequence ID" value="DAF48901.1"/>
    <property type="molecule type" value="Genomic_DNA"/>
</dbReference>
<proteinExistence type="predicted"/>